<comment type="caution">
    <text evidence="4">The sequence shown here is derived from an EMBL/GenBank/DDBJ whole genome shotgun (WGS) entry which is preliminary data.</text>
</comment>
<keyword evidence="4" id="KW-0067">ATP-binding</keyword>
<dbReference type="AlphaFoldDB" id="A0A7Y5AMM9"/>
<keyword evidence="2" id="KW-0812">Transmembrane</keyword>
<dbReference type="Proteomes" id="UP000523161">
    <property type="component" value="Unassembled WGS sequence"/>
</dbReference>
<reference evidence="4 5" key="1">
    <citation type="submission" date="2020-06" db="EMBL/GenBank/DDBJ databases">
        <title>Rheinheimera sp. nov., a marine bacterium isolated from coastal.</title>
        <authorList>
            <person name="Yu Q."/>
            <person name="Qi Y."/>
            <person name="Pu J."/>
        </authorList>
    </citation>
    <scope>NUCLEOTIDE SEQUENCE [LARGE SCALE GENOMIC DNA]</scope>
    <source>
        <strain evidence="4 5">YQF-2</strain>
    </source>
</reference>
<gene>
    <name evidence="4" type="ORF">HRH59_01245</name>
</gene>
<feature type="compositionally biased region" description="Acidic residues" evidence="1">
    <location>
        <begin position="121"/>
        <end position="134"/>
    </location>
</feature>
<dbReference type="GO" id="GO:0005829">
    <property type="term" value="C:cytosol"/>
    <property type="evidence" value="ECO:0007669"/>
    <property type="project" value="TreeGrafter"/>
</dbReference>
<feature type="domain" description="Helicase ATP-binding" evidence="3">
    <location>
        <begin position="23"/>
        <end position="213"/>
    </location>
</feature>
<dbReference type="CDD" id="cd18785">
    <property type="entry name" value="SF2_C"/>
    <property type="match status" value="1"/>
</dbReference>
<evidence type="ECO:0000256" key="2">
    <source>
        <dbReference type="SAM" id="Phobius"/>
    </source>
</evidence>
<dbReference type="InterPro" id="IPR014001">
    <property type="entry name" value="Helicase_ATP-bd"/>
</dbReference>
<dbReference type="Pfam" id="PF04851">
    <property type="entry name" value="ResIII"/>
    <property type="match status" value="1"/>
</dbReference>
<dbReference type="SMART" id="SM00487">
    <property type="entry name" value="DEXDc"/>
    <property type="match status" value="1"/>
</dbReference>
<protein>
    <submittedName>
        <fullName evidence="4">DEAD/DEAH box helicase family protein</fullName>
    </submittedName>
</protein>
<sequence length="899" mass="100704">MPFSQLLFRYSWRPYQQRVLDAVHSHLADKRLHIVAAPGAGKTSLGLEVFRLLQKNTLVMSPTRVIRDQWLLRLSDFSGQNSQFPPCWVSTDIRAPGVLTSVTYQALHWQLAGTASKDSSESESESDSETEAAETEPQALDNTEVECLISALQQHHIGVLILDEAHHLTNEWWRVLDALSSEMPELVLVSLTATPPYDAQSHNWQRYEQLCGPVDEEISVPELVKAGTLCPHQDYVWTEAISESQQQQFAAHDDKVVALCDSLFVQAEFNRLLAQHKWLNSTISARDILPAPELAAALLAFLAARQQHLPLGLLQILDFQPRDILKLDRRNWQILLQAVLFSADFAADKQQQEYIAGLRRQLSASQLLYKRELLLQTNPQLQRALALNPAKITACVKIHQLEYRLRQSSLRQVILTDYIRDEQLATGTDSGEPSLGAWPVFQALSQATETVPAMALLTGRLSLLPTALVTKLAAELQQLKLTASAFPAAAQYSKLSGPLNQQTSLFTLLLNRGQIQLLVGTRALLGEGWDAPVVNSLILATSVGSFMLTNQMRGRAIRLDNNVPDKASSIWHLLAVDTRSFYGLQDLQDLARRFDTFVGLSERKSSIESGFARLKATELEKLPDSKRQVELIRTSNQTMRSRLQQFSQLQQRWQQALTLDHQAQVAPGVSSEKIPAIRWFHTAKTFKYLLAQLMLLVVMGSALSLHMARAGLSIMLAAFMLCVVGGMLYLLPTTVRTVKILLRHLPIDGSLKQIGMALTEALCQTGHISTPFRRLKVSTVELECGNVFLALQGSTFYESSLFADCLHEILAPIDNPRYLVIRAGSFWGMARDDYHAVPQRLAVTKEQAAIFYRCWSKYVGPGDLIYCRSDSGRDNLLKARMQAFSSVFKPGAKRQDRWL</sequence>
<keyword evidence="4" id="KW-0347">Helicase</keyword>
<evidence type="ECO:0000313" key="4">
    <source>
        <dbReference type="EMBL" id="NRQ41202.1"/>
    </source>
</evidence>
<dbReference type="GO" id="GO:0004386">
    <property type="term" value="F:helicase activity"/>
    <property type="evidence" value="ECO:0007669"/>
    <property type="project" value="UniProtKB-KW"/>
</dbReference>
<proteinExistence type="predicted"/>
<keyword evidence="2" id="KW-0472">Membrane</keyword>
<evidence type="ECO:0000313" key="5">
    <source>
        <dbReference type="Proteomes" id="UP000523161"/>
    </source>
</evidence>
<dbReference type="GO" id="GO:0005524">
    <property type="term" value="F:ATP binding"/>
    <property type="evidence" value="ECO:0007669"/>
    <property type="project" value="InterPro"/>
</dbReference>
<dbReference type="GO" id="GO:0016787">
    <property type="term" value="F:hydrolase activity"/>
    <property type="evidence" value="ECO:0007669"/>
    <property type="project" value="InterPro"/>
</dbReference>
<organism evidence="4 5">
    <name type="scientific">Rheinheimera lutimaris</name>
    <dbReference type="NCBI Taxonomy" id="2740584"/>
    <lineage>
        <taxon>Bacteria</taxon>
        <taxon>Pseudomonadati</taxon>
        <taxon>Pseudomonadota</taxon>
        <taxon>Gammaproteobacteria</taxon>
        <taxon>Chromatiales</taxon>
        <taxon>Chromatiaceae</taxon>
        <taxon>Rheinheimera</taxon>
    </lineage>
</organism>
<evidence type="ECO:0000256" key="1">
    <source>
        <dbReference type="SAM" id="MobiDB-lite"/>
    </source>
</evidence>
<name>A0A7Y5AMM9_9GAMM</name>
<dbReference type="PANTHER" id="PTHR47396:SF1">
    <property type="entry name" value="ATP-DEPENDENT HELICASE IRC3-RELATED"/>
    <property type="match status" value="1"/>
</dbReference>
<feature type="region of interest" description="Disordered" evidence="1">
    <location>
        <begin position="115"/>
        <end position="140"/>
    </location>
</feature>
<keyword evidence="2" id="KW-1133">Transmembrane helix</keyword>
<dbReference type="EMBL" id="JABSOD010000001">
    <property type="protein sequence ID" value="NRQ41202.1"/>
    <property type="molecule type" value="Genomic_DNA"/>
</dbReference>
<accession>A0A7Y5AMM9</accession>
<evidence type="ECO:0000259" key="3">
    <source>
        <dbReference type="PROSITE" id="PS51192"/>
    </source>
</evidence>
<dbReference type="InterPro" id="IPR027417">
    <property type="entry name" value="P-loop_NTPase"/>
</dbReference>
<dbReference type="InterPro" id="IPR050742">
    <property type="entry name" value="Helicase_Restrict-Modif_Enz"/>
</dbReference>
<dbReference type="RefSeq" id="WP_173499445.1">
    <property type="nucleotide sequence ID" value="NZ_JABSOD010000001.1"/>
</dbReference>
<dbReference type="SUPFAM" id="SSF52540">
    <property type="entry name" value="P-loop containing nucleoside triphosphate hydrolases"/>
    <property type="match status" value="2"/>
</dbReference>
<keyword evidence="4" id="KW-0547">Nucleotide-binding</keyword>
<feature type="transmembrane region" description="Helical" evidence="2">
    <location>
        <begin position="714"/>
        <end position="731"/>
    </location>
</feature>
<dbReference type="InterPro" id="IPR006935">
    <property type="entry name" value="Helicase/UvrB_N"/>
</dbReference>
<feature type="transmembrane region" description="Helical" evidence="2">
    <location>
        <begin position="688"/>
        <end position="708"/>
    </location>
</feature>
<keyword evidence="4" id="KW-0378">Hydrolase</keyword>
<dbReference type="GO" id="GO:0003677">
    <property type="term" value="F:DNA binding"/>
    <property type="evidence" value="ECO:0007669"/>
    <property type="project" value="InterPro"/>
</dbReference>
<dbReference type="PANTHER" id="PTHR47396">
    <property type="entry name" value="TYPE I RESTRICTION ENZYME ECOKI R PROTEIN"/>
    <property type="match status" value="1"/>
</dbReference>
<dbReference type="PROSITE" id="PS51192">
    <property type="entry name" value="HELICASE_ATP_BIND_1"/>
    <property type="match status" value="1"/>
</dbReference>
<keyword evidence="5" id="KW-1185">Reference proteome</keyword>
<dbReference type="Gene3D" id="3.40.50.300">
    <property type="entry name" value="P-loop containing nucleotide triphosphate hydrolases"/>
    <property type="match status" value="2"/>
</dbReference>